<dbReference type="EMBL" id="BAAATJ010000025">
    <property type="protein sequence ID" value="GAA2411445.1"/>
    <property type="molecule type" value="Genomic_DNA"/>
</dbReference>
<dbReference type="RefSeq" id="WP_344632968.1">
    <property type="nucleotide sequence ID" value="NZ_BAAATJ010000025.1"/>
</dbReference>
<organism evidence="2 3">
    <name type="scientific">Streptomyces glaucosporus</name>
    <dbReference type="NCBI Taxonomy" id="284044"/>
    <lineage>
        <taxon>Bacteria</taxon>
        <taxon>Bacillati</taxon>
        <taxon>Actinomycetota</taxon>
        <taxon>Actinomycetes</taxon>
        <taxon>Kitasatosporales</taxon>
        <taxon>Streptomycetaceae</taxon>
        <taxon>Streptomyces</taxon>
    </lineage>
</organism>
<gene>
    <name evidence="2" type="ORF">GCM10010420_45500</name>
</gene>
<feature type="domain" description="N-acetyltransferase" evidence="1">
    <location>
        <begin position="221"/>
        <end position="410"/>
    </location>
</feature>
<name>A0ABN3IQZ4_9ACTN</name>
<dbReference type="InterPro" id="IPR039968">
    <property type="entry name" value="BcerS-like"/>
</dbReference>
<evidence type="ECO:0000313" key="3">
    <source>
        <dbReference type="Proteomes" id="UP001500058"/>
    </source>
</evidence>
<dbReference type="SUPFAM" id="SSF55729">
    <property type="entry name" value="Acyl-CoA N-acyltransferases (Nat)"/>
    <property type="match status" value="1"/>
</dbReference>
<sequence>MTAAAAPSGTAPAGTAVAGTSAGVAVRPVRGRADATAFVALPRALYRGDPHWVAPLERDQRALLDRRRNPFFDVGAAEFFLARRGRRVVGRIAAAVDCRLQARHDPHCGVFGFFECADDPGAAAALFDAAAAWLRERGLRTMLGPMGFSTNDECGVLVEGFDGPPSVMMPYNHPYYPALYTACGLVRARDLLSWRVPMPPGGDPPPVVARAAEWALQSPDVRVRPLDPARMDDDLAAVREIYTEAWTENYASVPLTGREFAHTLRRLRPLIRPELLWFAEVRGEPVAFTLWLPDANQALRAARGRLTTFGVPVGLLRIALAFRRVDRTRAIITGIKEAHRSRGLGAALVAEAQRAAFRLGYTESELSWLLEDNRDANRYAEAFGGVLFRRHRLYRRGLVPAPPPAGEAYR</sequence>
<dbReference type="Gene3D" id="3.40.630.30">
    <property type="match status" value="1"/>
</dbReference>
<keyword evidence="3" id="KW-1185">Reference proteome</keyword>
<dbReference type="PANTHER" id="PTHR41368">
    <property type="entry name" value="PROTEIN YGHO"/>
    <property type="match status" value="1"/>
</dbReference>
<dbReference type="CDD" id="cd04301">
    <property type="entry name" value="NAT_SF"/>
    <property type="match status" value="1"/>
</dbReference>
<dbReference type="PANTHER" id="PTHR41368:SF1">
    <property type="entry name" value="PROTEIN YGHO"/>
    <property type="match status" value="1"/>
</dbReference>
<dbReference type="InterPro" id="IPR000182">
    <property type="entry name" value="GNAT_dom"/>
</dbReference>
<comment type="caution">
    <text evidence="2">The sequence shown here is derived from an EMBL/GenBank/DDBJ whole genome shotgun (WGS) entry which is preliminary data.</text>
</comment>
<dbReference type="Pfam" id="PF00583">
    <property type="entry name" value="Acetyltransf_1"/>
    <property type="match status" value="1"/>
</dbReference>
<dbReference type="InterPro" id="IPR016181">
    <property type="entry name" value="Acyl_CoA_acyltransferase"/>
</dbReference>
<evidence type="ECO:0000313" key="2">
    <source>
        <dbReference type="EMBL" id="GAA2411445.1"/>
    </source>
</evidence>
<evidence type="ECO:0000259" key="1">
    <source>
        <dbReference type="PROSITE" id="PS51186"/>
    </source>
</evidence>
<accession>A0ABN3IQZ4</accession>
<proteinExistence type="predicted"/>
<dbReference type="Proteomes" id="UP001500058">
    <property type="component" value="Unassembled WGS sequence"/>
</dbReference>
<dbReference type="PROSITE" id="PS51186">
    <property type="entry name" value="GNAT"/>
    <property type="match status" value="1"/>
</dbReference>
<protein>
    <recommendedName>
        <fullName evidence="1">N-acetyltransferase domain-containing protein</fullName>
    </recommendedName>
</protein>
<reference evidence="2 3" key="1">
    <citation type="journal article" date="2019" name="Int. J. Syst. Evol. Microbiol.">
        <title>The Global Catalogue of Microorganisms (GCM) 10K type strain sequencing project: providing services to taxonomists for standard genome sequencing and annotation.</title>
        <authorList>
            <consortium name="The Broad Institute Genomics Platform"/>
            <consortium name="The Broad Institute Genome Sequencing Center for Infectious Disease"/>
            <person name="Wu L."/>
            <person name="Ma J."/>
        </authorList>
    </citation>
    <scope>NUCLEOTIDE SEQUENCE [LARGE SCALE GENOMIC DNA]</scope>
    <source>
        <strain evidence="2 3">JCM 6921</strain>
    </source>
</reference>